<protein>
    <recommendedName>
        <fullName evidence="2">NADP-dependent oxidoreductase domain-containing protein</fullName>
    </recommendedName>
</protein>
<dbReference type="Pfam" id="PF00248">
    <property type="entry name" value="Aldo_ket_red"/>
    <property type="match status" value="1"/>
</dbReference>
<sequence>MSATFPQRKIGNTSVSALGLGCMGMSMSLVTGEKRDEEEIFQVLTKAADIGITFWDTSDFYLDNQDILANWFHKTGRRNEIFLATKFGCKHGPGGFRDVQTDGSPEYVREACDKSLKTLGTDYIDLLYVQRIDSKVPIEKTVAAMADLKSEGKIRHLGLSECSSRTLERACKVHQIDAVQMEFSPFAMEIEDTGFLDVARKLSVTIVPYSPLGRGFLSGTIKSRDDFPPNDPRPRTFPRFSEENFPANLKLVQIFEDLAKEKGCTTGQVALAWVLAQGDDFIPIPGTKHMKYLLENAGAVQMQLNKEDDKRIRDGLNAIGGAKGARYPEAIMAGCFGDSPEMESV</sequence>
<dbReference type="Proteomes" id="UP001280581">
    <property type="component" value="Unassembled WGS sequence"/>
</dbReference>
<dbReference type="GO" id="GO:0016491">
    <property type="term" value="F:oxidoreductase activity"/>
    <property type="evidence" value="ECO:0007669"/>
    <property type="project" value="UniProtKB-KW"/>
</dbReference>
<name>A0AAN6LQ53_9PLEO</name>
<accession>A0AAN6LQ53</accession>
<proteinExistence type="predicted"/>
<evidence type="ECO:0000313" key="3">
    <source>
        <dbReference type="EMBL" id="KAK3201058.1"/>
    </source>
</evidence>
<gene>
    <name evidence="3" type="ORF">GRF29_213g922508</name>
</gene>
<dbReference type="GO" id="GO:0005737">
    <property type="term" value="C:cytoplasm"/>
    <property type="evidence" value="ECO:0007669"/>
    <property type="project" value="TreeGrafter"/>
</dbReference>
<evidence type="ECO:0000259" key="2">
    <source>
        <dbReference type="Pfam" id="PF00248"/>
    </source>
</evidence>
<keyword evidence="4" id="KW-1185">Reference proteome</keyword>
<reference evidence="3 4" key="1">
    <citation type="submission" date="2021-02" db="EMBL/GenBank/DDBJ databases">
        <title>Genome assembly of Pseudopithomyces chartarum.</title>
        <authorList>
            <person name="Jauregui R."/>
            <person name="Singh J."/>
            <person name="Voisey C."/>
        </authorList>
    </citation>
    <scope>NUCLEOTIDE SEQUENCE [LARGE SCALE GENOMIC DNA]</scope>
    <source>
        <strain evidence="3 4">AGR01</strain>
    </source>
</reference>
<comment type="caution">
    <text evidence="3">The sequence shown here is derived from an EMBL/GenBank/DDBJ whole genome shotgun (WGS) entry which is preliminary data.</text>
</comment>
<dbReference type="EMBL" id="WVTA01000017">
    <property type="protein sequence ID" value="KAK3201058.1"/>
    <property type="molecule type" value="Genomic_DNA"/>
</dbReference>
<dbReference type="InterPro" id="IPR023210">
    <property type="entry name" value="NADP_OxRdtase_dom"/>
</dbReference>
<keyword evidence="1" id="KW-0560">Oxidoreductase</keyword>
<organism evidence="3 4">
    <name type="scientific">Pseudopithomyces chartarum</name>
    <dbReference type="NCBI Taxonomy" id="1892770"/>
    <lineage>
        <taxon>Eukaryota</taxon>
        <taxon>Fungi</taxon>
        <taxon>Dikarya</taxon>
        <taxon>Ascomycota</taxon>
        <taxon>Pezizomycotina</taxon>
        <taxon>Dothideomycetes</taxon>
        <taxon>Pleosporomycetidae</taxon>
        <taxon>Pleosporales</taxon>
        <taxon>Massarineae</taxon>
        <taxon>Didymosphaeriaceae</taxon>
        <taxon>Pseudopithomyces</taxon>
    </lineage>
</organism>
<dbReference type="PANTHER" id="PTHR43625:SF40">
    <property type="entry name" value="ALDO-KETO REDUCTASE YAKC [NADP(+)]"/>
    <property type="match status" value="1"/>
</dbReference>
<dbReference type="AlphaFoldDB" id="A0AAN6LQ53"/>
<dbReference type="PANTHER" id="PTHR43625">
    <property type="entry name" value="AFLATOXIN B1 ALDEHYDE REDUCTASE"/>
    <property type="match status" value="1"/>
</dbReference>
<evidence type="ECO:0000313" key="4">
    <source>
        <dbReference type="Proteomes" id="UP001280581"/>
    </source>
</evidence>
<dbReference type="InterPro" id="IPR050791">
    <property type="entry name" value="Aldo-Keto_reductase"/>
</dbReference>
<dbReference type="Gene3D" id="3.20.20.100">
    <property type="entry name" value="NADP-dependent oxidoreductase domain"/>
    <property type="match status" value="1"/>
</dbReference>
<dbReference type="InterPro" id="IPR036812">
    <property type="entry name" value="NAD(P)_OxRdtase_dom_sf"/>
</dbReference>
<evidence type="ECO:0000256" key="1">
    <source>
        <dbReference type="ARBA" id="ARBA00023002"/>
    </source>
</evidence>
<feature type="domain" description="NADP-dependent oxidoreductase" evidence="2">
    <location>
        <begin position="18"/>
        <end position="313"/>
    </location>
</feature>
<dbReference type="SUPFAM" id="SSF51430">
    <property type="entry name" value="NAD(P)-linked oxidoreductase"/>
    <property type="match status" value="1"/>
</dbReference>